<dbReference type="InterPro" id="IPR011545">
    <property type="entry name" value="DEAD/DEAH_box_helicase_dom"/>
</dbReference>
<dbReference type="GO" id="GO:0005737">
    <property type="term" value="C:cytoplasm"/>
    <property type="evidence" value="ECO:0007669"/>
    <property type="project" value="TreeGrafter"/>
</dbReference>
<evidence type="ECO:0000256" key="10">
    <source>
        <dbReference type="ARBA" id="ARBA00034808"/>
    </source>
</evidence>
<comment type="similarity">
    <text evidence="1">Belongs to the helicase family. RecQ subfamily.</text>
</comment>
<dbReference type="GO" id="GO:0000724">
    <property type="term" value="P:double-strand break repair via homologous recombination"/>
    <property type="evidence" value="ECO:0007669"/>
    <property type="project" value="TreeGrafter"/>
</dbReference>
<accession>A0A6G0XI93</accession>
<dbReference type="InterPro" id="IPR001650">
    <property type="entry name" value="Helicase_C-like"/>
</dbReference>
<evidence type="ECO:0000256" key="5">
    <source>
        <dbReference type="ARBA" id="ARBA00022801"/>
    </source>
</evidence>
<evidence type="ECO:0000256" key="4">
    <source>
        <dbReference type="ARBA" id="ARBA00022771"/>
    </source>
</evidence>
<feature type="compositionally biased region" description="Polar residues" evidence="12">
    <location>
        <begin position="102"/>
        <end position="114"/>
    </location>
</feature>
<dbReference type="GO" id="GO:0009378">
    <property type="term" value="F:four-way junction helicase activity"/>
    <property type="evidence" value="ECO:0007669"/>
    <property type="project" value="TreeGrafter"/>
</dbReference>
<evidence type="ECO:0000256" key="3">
    <source>
        <dbReference type="ARBA" id="ARBA00022741"/>
    </source>
</evidence>
<evidence type="ECO:0000256" key="7">
    <source>
        <dbReference type="ARBA" id="ARBA00022833"/>
    </source>
</evidence>
<evidence type="ECO:0000256" key="11">
    <source>
        <dbReference type="PROSITE-ProRule" id="PRU01343"/>
    </source>
</evidence>
<protein>
    <recommendedName>
        <fullName evidence="10">DNA 3'-5' helicase</fullName>
        <ecNumber evidence="10">5.6.2.4</ecNumber>
    </recommendedName>
</protein>
<evidence type="ECO:0000256" key="2">
    <source>
        <dbReference type="ARBA" id="ARBA00022723"/>
    </source>
</evidence>
<keyword evidence="3" id="KW-0547">Nucleotide-binding</keyword>
<dbReference type="GO" id="GO:0043138">
    <property type="term" value="F:3'-5' DNA helicase activity"/>
    <property type="evidence" value="ECO:0007669"/>
    <property type="project" value="UniProtKB-EC"/>
</dbReference>
<keyword evidence="5" id="KW-0378">Hydrolase</keyword>
<feature type="region of interest" description="Disordered" evidence="12">
    <location>
        <begin position="219"/>
        <end position="259"/>
    </location>
</feature>
<dbReference type="Proteomes" id="UP000481153">
    <property type="component" value="Unassembled WGS sequence"/>
</dbReference>
<name>A0A6G0XI93_9STRA</name>
<dbReference type="InterPro" id="IPR027417">
    <property type="entry name" value="P-loop_NTPase"/>
</dbReference>
<dbReference type="AlphaFoldDB" id="A0A6G0XI93"/>
<evidence type="ECO:0000256" key="1">
    <source>
        <dbReference type="ARBA" id="ARBA00005446"/>
    </source>
</evidence>
<evidence type="ECO:0000256" key="12">
    <source>
        <dbReference type="SAM" id="MobiDB-lite"/>
    </source>
</evidence>
<dbReference type="PROSITE" id="PS51194">
    <property type="entry name" value="HELICASE_CTER"/>
    <property type="match status" value="1"/>
</dbReference>
<evidence type="ECO:0000256" key="8">
    <source>
        <dbReference type="ARBA" id="ARBA00022840"/>
    </source>
</evidence>
<evidence type="ECO:0000259" key="14">
    <source>
        <dbReference type="PROSITE" id="PS51194"/>
    </source>
</evidence>
<gene>
    <name evidence="16" type="ORF">Ae201684_004574</name>
</gene>
<organism evidence="16 17">
    <name type="scientific">Aphanomyces euteiches</name>
    <dbReference type="NCBI Taxonomy" id="100861"/>
    <lineage>
        <taxon>Eukaryota</taxon>
        <taxon>Sar</taxon>
        <taxon>Stramenopiles</taxon>
        <taxon>Oomycota</taxon>
        <taxon>Saprolegniomycetes</taxon>
        <taxon>Saprolegniales</taxon>
        <taxon>Verrucalvaceae</taxon>
        <taxon>Aphanomyces</taxon>
    </lineage>
</organism>
<dbReference type="GO" id="GO:0016787">
    <property type="term" value="F:hydrolase activity"/>
    <property type="evidence" value="ECO:0007669"/>
    <property type="project" value="UniProtKB-KW"/>
</dbReference>
<dbReference type="Pfam" id="PF00270">
    <property type="entry name" value="DEAD"/>
    <property type="match status" value="1"/>
</dbReference>
<dbReference type="PANTHER" id="PTHR13710">
    <property type="entry name" value="DNA HELICASE RECQ FAMILY MEMBER"/>
    <property type="match status" value="1"/>
</dbReference>
<feature type="domain" description="Helicase ATP-binding" evidence="13">
    <location>
        <begin position="388"/>
        <end position="555"/>
    </location>
</feature>
<dbReference type="GO" id="GO:0005694">
    <property type="term" value="C:chromosome"/>
    <property type="evidence" value="ECO:0007669"/>
    <property type="project" value="TreeGrafter"/>
</dbReference>
<dbReference type="PROSITE" id="PS51192">
    <property type="entry name" value="HELICASE_ATP_BIND_1"/>
    <property type="match status" value="1"/>
</dbReference>
<keyword evidence="8" id="KW-0067">ATP-binding</keyword>
<feature type="region of interest" description="Disordered" evidence="12">
    <location>
        <begin position="151"/>
        <end position="178"/>
    </location>
</feature>
<dbReference type="GO" id="GO:0008270">
    <property type="term" value="F:zinc ion binding"/>
    <property type="evidence" value="ECO:0007669"/>
    <property type="project" value="UniProtKB-KW"/>
</dbReference>
<evidence type="ECO:0000259" key="15">
    <source>
        <dbReference type="PROSITE" id="PS51999"/>
    </source>
</evidence>
<evidence type="ECO:0000313" key="17">
    <source>
        <dbReference type="Proteomes" id="UP000481153"/>
    </source>
</evidence>
<comment type="catalytic activity">
    <reaction evidence="9">
        <text>Couples ATP hydrolysis with the unwinding of duplex DNA by translocating in the 3'-5' direction.</text>
        <dbReference type="EC" id="5.6.2.4"/>
    </reaction>
</comment>
<evidence type="ECO:0000259" key="13">
    <source>
        <dbReference type="PROSITE" id="PS51192"/>
    </source>
</evidence>
<dbReference type="PROSITE" id="PS51999">
    <property type="entry name" value="ZF_GRF"/>
    <property type="match status" value="1"/>
</dbReference>
<reference evidence="16 17" key="1">
    <citation type="submission" date="2019-07" db="EMBL/GenBank/DDBJ databases">
        <title>Genomics analysis of Aphanomyces spp. identifies a new class of oomycete effector associated with host adaptation.</title>
        <authorList>
            <person name="Gaulin E."/>
        </authorList>
    </citation>
    <scope>NUCLEOTIDE SEQUENCE [LARGE SCALE GENOMIC DNA]</scope>
    <source>
        <strain evidence="16 17">ATCC 201684</strain>
    </source>
</reference>
<feature type="domain" description="GRF-type" evidence="15">
    <location>
        <begin position="292"/>
        <end position="335"/>
    </location>
</feature>
<dbReference type="Pfam" id="PF00271">
    <property type="entry name" value="Helicase_C"/>
    <property type="match status" value="1"/>
</dbReference>
<dbReference type="VEuPathDB" id="FungiDB:AeMF1_011865"/>
<dbReference type="InterPro" id="IPR004589">
    <property type="entry name" value="DNA_helicase_ATP-dep_RecQ"/>
</dbReference>
<dbReference type="EC" id="5.6.2.4" evidence="10"/>
<dbReference type="SMART" id="SM00487">
    <property type="entry name" value="DEXDc"/>
    <property type="match status" value="1"/>
</dbReference>
<keyword evidence="4 11" id="KW-0863">Zinc-finger</keyword>
<keyword evidence="7" id="KW-0862">Zinc</keyword>
<feature type="region of interest" description="Disordered" evidence="12">
    <location>
        <begin position="1"/>
        <end position="69"/>
    </location>
</feature>
<dbReference type="NCBIfam" id="TIGR00614">
    <property type="entry name" value="recQ_fam"/>
    <property type="match status" value="1"/>
</dbReference>
<dbReference type="SMART" id="SM00490">
    <property type="entry name" value="HELICc"/>
    <property type="match status" value="1"/>
</dbReference>
<dbReference type="Gene3D" id="3.40.50.300">
    <property type="entry name" value="P-loop containing nucleotide triphosphate hydrolases"/>
    <property type="match status" value="2"/>
</dbReference>
<feature type="region of interest" description="Disordered" evidence="12">
    <location>
        <begin position="82"/>
        <end position="117"/>
    </location>
</feature>
<comment type="caution">
    <text evidence="16">The sequence shown here is derived from an EMBL/GenBank/DDBJ whole genome shotgun (WGS) entry which is preliminary data.</text>
</comment>
<keyword evidence="6" id="KW-0347">Helicase</keyword>
<feature type="compositionally biased region" description="Basic and acidic residues" evidence="12">
    <location>
        <begin position="243"/>
        <end position="256"/>
    </location>
</feature>
<dbReference type="GO" id="GO:0003676">
    <property type="term" value="F:nucleic acid binding"/>
    <property type="evidence" value="ECO:0007669"/>
    <property type="project" value="InterPro"/>
</dbReference>
<feature type="compositionally biased region" description="Basic residues" evidence="12">
    <location>
        <begin position="220"/>
        <end position="237"/>
    </location>
</feature>
<evidence type="ECO:0000256" key="9">
    <source>
        <dbReference type="ARBA" id="ARBA00034617"/>
    </source>
</evidence>
<keyword evidence="17" id="KW-1185">Reference proteome</keyword>
<sequence length="1022" mass="113945">MGDLGGDTSGQTKTTAWPRRETKDSSSGSKTWPRRETKESLAPPKAWPRRDVTTDAIAKKKSSLKPNDEEWLLKAYEKRKEIKRKRKTDETFTSGREREQPRLSQTPNVQSSPRTLEVNEKVVEKVTQVETNVDDVSEAKPLVKIATTPATLDSKKAQGHPPTTVPKTSSAKPKKLEWVAAPSTPVDVGVDVSAWKEFAKKQEHREKGTTTVSDNFVRLTMRRRVRGSSGKAKKRPQYLRSTNMDDEKPKEQDSKGDSGGFDGIDVIEECFAQPEGQSNAQVTIHEIPVPFCAHGIPCQRLIVQKKNKNHGRAFFACTRRVDEGRCDFFLWEQNHPIAVAQAWTSTISNNMPELPPIPKFESALQTLRVVFGHADFKPGQQWAIERLLSDPNTQSTSLLVLPTGSGKSLCYQLPSLYLPGITLVISPLISLMADQLEKLPPVLRGRAASFSSTNIKADQATMIKSLLSGSVKLLYVSPERVVTAGFARLLDRIHVSLLCIDEAHCVSEWSHNFRPAFLRLGRVARRATKVLALTATASVPVTRDVSRLLEVPSEGIHRCSASRPNLSLHVQQIDHEEDRYMALRKLLSTPPLSKGSVIVYVHTQYAASQVAGLLASDGAIKASAYHAGLDADIKEKVQKGFASGKIRVVVATIAFGMGIDKANVRGVVHYHMPSSMEHYVQHIGRAGRDGKPATCVLLLVASDFIRFHSLAHSDGVSMVQVHSLMNILFASKNQKKSTTHPIAWLEEQLDMKSSVIETILTTLELRGYLELLPSLYATCTITVQQHQLSKWKADDMFAKVIAVAEVAVLQDGYLSTTTYVLNMVEFNDTAFPDRSNDDSAFLQLRRLQQLGVIQYKLSDYAFHCRVTAPEDLSQLAHEIYNHHHEQEERNVKRIETLYHVLDSAGSGDATAMLNQAIDDYFESESSIQYARGCIPWLERPLAPAEILDIQSATTNLLQDERITTRVISAQSITRILHGLPSPCFQAKEWQSHRFWSKLSPLPFDKVKAIVHDIVTEHKKQDA</sequence>
<dbReference type="GO" id="GO:0005634">
    <property type="term" value="C:nucleus"/>
    <property type="evidence" value="ECO:0007669"/>
    <property type="project" value="TreeGrafter"/>
</dbReference>
<dbReference type="Pfam" id="PF06839">
    <property type="entry name" value="Zn_ribbon_GRF"/>
    <property type="match status" value="1"/>
</dbReference>
<evidence type="ECO:0000256" key="6">
    <source>
        <dbReference type="ARBA" id="ARBA00022806"/>
    </source>
</evidence>
<keyword evidence="2" id="KW-0479">Metal-binding</keyword>
<evidence type="ECO:0000313" key="16">
    <source>
        <dbReference type="EMBL" id="KAF0739872.1"/>
    </source>
</evidence>
<dbReference type="InterPro" id="IPR014001">
    <property type="entry name" value="Helicase_ATP-bd"/>
</dbReference>
<dbReference type="InterPro" id="IPR010666">
    <property type="entry name" value="Znf_GRF"/>
</dbReference>
<dbReference type="GO" id="GO:0005524">
    <property type="term" value="F:ATP binding"/>
    <property type="evidence" value="ECO:0007669"/>
    <property type="project" value="UniProtKB-KW"/>
</dbReference>
<dbReference type="PANTHER" id="PTHR13710:SF108">
    <property type="entry name" value="ATP-DEPENDENT DNA HELICASE Q4"/>
    <property type="match status" value="1"/>
</dbReference>
<dbReference type="EMBL" id="VJMJ01000058">
    <property type="protein sequence ID" value="KAF0739872.1"/>
    <property type="molecule type" value="Genomic_DNA"/>
</dbReference>
<dbReference type="SUPFAM" id="SSF52540">
    <property type="entry name" value="P-loop containing nucleoside triphosphate hydrolases"/>
    <property type="match status" value="1"/>
</dbReference>
<feature type="compositionally biased region" description="Basic and acidic residues" evidence="12">
    <location>
        <begin position="87"/>
        <end position="101"/>
    </location>
</feature>
<feature type="domain" description="Helicase C-terminal" evidence="14">
    <location>
        <begin position="582"/>
        <end position="729"/>
    </location>
</feature>
<proteinExistence type="inferred from homology"/>